<dbReference type="GeneID" id="96904200"/>
<gene>
    <name evidence="4" type="primary">NCAS0F00670</name>
    <name evidence="4" type="ordered locus">NCAS_0F00670</name>
</gene>
<dbReference type="GO" id="GO:0005768">
    <property type="term" value="C:endosome"/>
    <property type="evidence" value="ECO:0007669"/>
    <property type="project" value="EnsemblFungi"/>
</dbReference>
<evidence type="ECO:0000256" key="1">
    <source>
        <dbReference type="ARBA" id="ARBA00022574"/>
    </source>
</evidence>
<reference key="2">
    <citation type="submission" date="2011-08" db="EMBL/GenBank/DDBJ databases">
        <title>Genome sequence of Naumovozyma castellii.</title>
        <authorList>
            <person name="Gordon J.L."/>
            <person name="Armisen D."/>
            <person name="Proux-Wera E."/>
            <person name="OhEigeartaigh S.S."/>
            <person name="Byrne K.P."/>
            <person name="Wolfe K.H."/>
        </authorList>
    </citation>
    <scope>NUCLEOTIDE SEQUENCE</scope>
    <source>
        <strain>Type strain:CBS 4309</strain>
    </source>
</reference>
<keyword evidence="1" id="KW-0853">WD repeat</keyword>
<dbReference type="HOGENOM" id="CLU_025895_0_1_1"/>
<dbReference type="RefSeq" id="XP_003676907.1">
    <property type="nucleotide sequence ID" value="XM_003676859.1"/>
</dbReference>
<dbReference type="GO" id="GO:0070273">
    <property type="term" value="F:phosphatidylinositol-4-phosphate binding"/>
    <property type="evidence" value="ECO:0007669"/>
    <property type="project" value="EnsemblFungi"/>
</dbReference>
<dbReference type="GO" id="GO:0080025">
    <property type="term" value="F:phosphatidylinositol-3,5-bisphosphate binding"/>
    <property type="evidence" value="ECO:0007669"/>
    <property type="project" value="EnsemblFungi"/>
</dbReference>
<dbReference type="EMBL" id="HE576757">
    <property type="protein sequence ID" value="CCC70551.1"/>
    <property type="molecule type" value="Genomic_DNA"/>
</dbReference>
<dbReference type="OMA" id="GGPQCMC"/>
<dbReference type="InParanoid" id="G0VGD1"/>
<dbReference type="SMART" id="SM00320">
    <property type="entry name" value="WD40"/>
    <property type="match status" value="3"/>
</dbReference>
<protein>
    <recommendedName>
        <fullName evidence="6">SVP1-like protein 2</fullName>
    </recommendedName>
</protein>
<dbReference type="AlphaFoldDB" id="G0VGD1"/>
<keyword evidence="2" id="KW-0677">Repeat</keyword>
<dbReference type="STRING" id="1064592.G0VGD1"/>
<dbReference type="KEGG" id="ncs:NCAS_0F00670"/>
<dbReference type="InterPro" id="IPR036322">
    <property type="entry name" value="WD40_repeat_dom_sf"/>
</dbReference>
<dbReference type="GO" id="GO:0000324">
    <property type="term" value="C:fungal-type vacuole"/>
    <property type="evidence" value="ECO:0007669"/>
    <property type="project" value="EnsemblFungi"/>
</dbReference>
<dbReference type="SUPFAM" id="SSF50978">
    <property type="entry name" value="WD40 repeat-like"/>
    <property type="match status" value="1"/>
</dbReference>
<dbReference type="GO" id="GO:0032266">
    <property type="term" value="F:phosphatidylinositol-3-phosphate binding"/>
    <property type="evidence" value="ECO:0007669"/>
    <property type="project" value="EnsemblFungi"/>
</dbReference>
<dbReference type="eggNOG" id="KOG2111">
    <property type="taxonomic scope" value="Eukaryota"/>
</dbReference>
<evidence type="ECO:0000256" key="3">
    <source>
        <dbReference type="ARBA" id="ARBA00025740"/>
    </source>
</evidence>
<evidence type="ECO:0000313" key="5">
    <source>
        <dbReference type="Proteomes" id="UP000001640"/>
    </source>
</evidence>
<dbReference type="InterPro" id="IPR048720">
    <property type="entry name" value="PROPPIN"/>
</dbReference>
<name>G0VGD1_NAUCA</name>
<keyword evidence="5" id="KW-1185">Reference proteome</keyword>
<sequence>MERINIKHISSMNITHSLVETNFTTKPKFNNVNFNQDSSCFSCSNDEGFQIYNTDPLQCKLTKKFKDPNGNGIGFTRMLYRTNYIALVGGGKNPKYSLNKLVIWDDLIKKESIVLKFMSNVNDTLLSRSLIVVVLDDHFELYQFKQNPLKLFNNFDIPRGSNVEFKVISNEFKKIQNIIAFVSVRRNGQIQIANIPSEKDLVSLETIPTSIIKAHKTEIQLIRLNYQGTMVASCSTKGTIIRIFSTHNGSLIREFRRGLDNAEIYDMEFSPRGTKLAVISDKQTLHIFQILGDEGSNKVHKLKGVIPKTWNLNYLESVWSMCSIHLKNPKLLRNGINSKEYQHNSAEMNLDFQKQRCKIGWCNNPMDNEPRGSDRTLTDTNERIVSDNEDSLVLVWKDSGIWEKYVILERESLEEAPTSYNVNESLRNEETSKIQGRRDNDNNHVREWEIVRESWREL</sequence>
<dbReference type="Gene3D" id="2.130.10.10">
    <property type="entry name" value="YVTN repeat-like/Quinoprotein amine dehydrogenase"/>
    <property type="match status" value="1"/>
</dbReference>
<organism evidence="4 5">
    <name type="scientific">Naumovozyma castellii</name>
    <name type="common">Yeast</name>
    <name type="synonym">Saccharomyces castellii</name>
    <dbReference type="NCBI Taxonomy" id="27288"/>
    <lineage>
        <taxon>Eukaryota</taxon>
        <taxon>Fungi</taxon>
        <taxon>Dikarya</taxon>
        <taxon>Ascomycota</taxon>
        <taxon>Saccharomycotina</taxon>
        <taxon>Saccharomycetes</taxon>
        <taxon>Saccharomycetales</taxon>
        <taxon>Saccharomycetaceae</taxon>
        <taxon>Naumovozyma</taxon>
    </lineage>
</organism>
<dbReference type="PANTHER" id="PTHR11227">
    <property type="entry name" value="WD-REPEAT PROTEIN INTERACTING WITH PHOSPHOINOSIDES WIPI -RELATED"/>
    <property type="match status" value="1"/>
</dbReference>
<comment type="similarity">
    <text evidence="3">Belongs to the WD repeat PROPPIN family.</text>
</comment>
<dbReference type="FunCoup" id="G0VGD1">
    <property type="interactions" value="409"/>
</dbReference>
<accession>G0VGD1</accession>
<proteinExistence type="inferred from homology"/>
<dbReference type="Pfam" id="PF21032">
    <property type="entry name" value="PROPPIN"/>
    <property type="match status" value="1"/>
</dbReference>
<evidence type="ECO:0008006" key="6">
    <source>
        <dbReference type="Google" id="ProtNLM"/>
    </source>
</evidence>
<evidence type="ECO:0000313" key="4">
    <source>
        <dbReference type="EMBL" id="CCC70551.1"/>
    </source>
</evidence>
<dbReference type="InterPro" id="IPR015943">
    <property type="entry name" value="WD40/YVTN_repeat-like_dom_sf"/>
</dbReference>
<reference evidence="4 5" key="1">
    <citation type="journal article" date="2011" name="Proc. Natl. Acad. Sci. U.S.A.">
        <title>Evolutionary erosion of yeast sex chromosomes by mating-type switching accidents.</title>
        <authorList>
            <person name="Gordon J.L."/>
            <person name="Armisen D."/>
            <person name="Proux-Wera E."/>
            <person name="Oheigeartaigh S.S."/>
            <person name="Byrne K.P."/>
            <person name="Wolfe K.H."/>
        </authorList>
    </citation>
    <scope>NUCLEOTIDE SEQUENCE [LARGE SCALE GENOMIC DNA]</scope>
    <source>
        <strain evidence="5">ATCC 76901 / BCRC 22586 / CBS 4309 / NBRC 1992 / NRRL Y-12630</strain>
    </source>
</reference>
<dbReference type="GO" id="GO:0010314">
    <property type="term" value="F:phosphatidylinositol-5-phosphate binding"/>
    <property type="evidence" value="ECO:0007669"/>
    <property type="project" value="EnsemblFungi"/>
</dbReference>
<dbReference type="Proteomes" id="UP000001640">
    <property type="component" value="Chromosome 6"/>
</dbReference>
<evidence type="ECO:0000256" key="2">
    <source>
        <dbReference type="ARBA" id="ARBA00022737"/>
    </source>
</evidence>
<dbReference type="GO" id="GO:0034727">
    <property type="term" value="P:piecemeal microautophagy of the nucleus"/>
    <property type="evidence" value="ECO:0007669"/>
    <property type="project" value="EnsemblFungi"/>
</dbReference>
<dbReference type="InterPro" id="IPR001680">
    <property type="entry name" value="WD40_rpt"/>
</dbReference>
<dbReference type="OrthoDB" id="1667587at2759"/>